<dbReference type="AlphaFoldDB" id="A0A9P1DB54"/>
<feature type="region of interest" description="Disordered" evidence="1">
    <location>
        <begin position="1"/>
        <end position="21"/>
    </location>
</feature>
<keyword evidence="4" id="KW-1185">Reference proteome</keyword>
<evidence type="ECO:0000256" key="1">
    <source>
        <dbReference type="SAM" id="MobiDB-lite"/>
    </source>
</evidence>
<reference evidence="2" key="1">
    <citation type="submission" date="2022-10" db="EMBL/GenBank/DDBJ databases">
        <authorList>
            <person name="Chen Y."/>
            <person name="Dougan E. K."/>
            <person name="Chan C."/>
            <person name="Rhodes N."/>
            <person name="Thang M."/>
        </authorList>
    </citation>
    <scope>NUCLEOTIDE SEQUENCE</scope>
</reference>
<reference evidence="3" key="2">
    <citation type="submission" date="2024-04" db="EMBL/GenBank/DDBJ databases">
        <authorList>
            <person name="Chen Y."/>
            <person name="Shah S."/>
            <person name="Dougan E. K."/>
            <person name="Thang M."/>
            <person name="Chan C."/>
        </authorList>
    </citation>
    <scope>NUCLEOTIDE SEQUENCE [LARGE SCALE GENOMIC DNA]</scope>
</reference>
<proteinExistence type="predicted"/>
<evidence type="ECO:0000313" key="2">
    <source>
        <dbReference type="EMBL" id="CAI4007086.1"/>
    </source>
</evidence>
<gene>
    <name evidence="2" type="ORF">C1SCF055_LOCUS32666</name>
</gene>
<name>A0A9P1DB54_9DINO</name>
<evidence type="ECO:0000313" key="4">
    <source>
        <dbReference type="Proteomes" id="UP001152797"/>
    </source>
</evidence>
<dbReference type="Proteomes" id="UP001152797">
    <property type="component" value="Unassembled WGS sequence"/>
</dbReference>
<accession>A0A9P1DB54</accession>
<organism evidence="2">
    <name type="scientific">Cladocopium goreaui</name>
    <dbReference type="NCBI Taxonomy" id="2562237"/>
    <lineage>
        <taxon>Eukaryota</taxon>
        <taxon>Sar</taxon>
        <taxon>Alveolata</taxon>
        <taxon>Dinophyceae</taxon>
        <taxon>Suessiales</taxon>
        <taxon>Symbiodiniaceae</taxon>
        <taxon>Cladocopium</taxon>
    </lineage>
</organism>
<dbReference type="EMBL" id="CAMXCT010003968">
    <property type="protein sequence ID" value="CAI4007086.1"/>
    <property type="molecule type" value="Genomic_DNA"/>
</dbReference>
<evidence type="ECO:0000313" key="3">
    <source>
        <dbReference type="EMBL" id="CAL1160461.1"/>
    </source>
</evidence>
<sequence length="99" mass="10579">MAASAASAQHPETGFSERSAGARMAIDPERILGANGNGVMVQSGSLVHEGRSGVEAAELHWVVCNLVSHRLDASQADASLSHHIMPWVTLMKFDFRNPV</sequence>
<dbReference type="EMBL" id="CAMXCT020003968">
    <property type="protein sequence ID" value="CAL1160461.1"/>
    <property type="molecule type" value="Genomic_DNA"/>
</dbReference>
<protein>
    <submittedName>
        <fullName evidence="2">Uncharacterized protein</fullName>
    </submittedName>
</protein>
<comment type="caution">
    <text evidence="2">The sequence shown here is derived from an EMBL/GenBank/DDBJ whole genome shotgun (WGS) entry which is preliminary data.</text>
</comment>
<dbReference type="EMBL" id="CAMXCT030003968">
    <property type="protein sequence ID" value="CAL4794398.1"/>
    <property type="molecule type" value="Genomic_DNA"/>
</dbReference>